<evidence type="ECO:0000313" key="2">
    <source>
        <dbReference type="EMBL" id="VVD90963.1"/>
    </source>
</evidence>
<feature type="region of interest" description="Disordered" evidence="1">
    <location>
        <begin position="755"/>
        <end position="794"/>
    </location>
</feature>
<proteinExistence type="predicted"/>
<feature type="region of interest" description="Disordered" evidence="1">
    <location>
        <begin position="1"/>
        <end position="37"/>
    </location>
</feature>
<protein>
    <submittedName>
        <fullName evidence="2">Uncharacterized protein</fullName>
    </submittedName>
</protein>
<dbReference type="EMBL" id="CABPRV010000003">
    <property type="protein sequence ID" value="VVD90963.1"/>
    <property type="molecule type" value="Genomic_DNA"/>
</dbReference>
<name>A0ABY6VW40_9BURK</name>
<dbReference type="RefSeq" id="WP_150720777.1">
    <property type="nucleotide sequence ID" value="NZ_CABPRV010000003.1"/>
</dbReference>
<sequence>MAETIQSIAGAHNARATSASMPVETSQNEADARIGSDDRLFLASNDGDDLKVTRTRRPKVPAPLSQQDTRTAVSALWDVYQASRKAMGLPDKGLAHDKLKARVEQFVNRPVSTKTKRDDLLKTCQLFASLEEALKRHKGGRNVAQFDRAMNISRGLKWQFKASADECVKRRLDKGLWQRLDNMKPGSTTAFSAKVGAGVDVVPGVGVNASVTHDSSLSITPTEWLVDASGKKITLSADADVLDFIETELSLSGASSRAEIYASLSDYVSSESHKFSTWIKQGPIALIGKIRDLFLISSSYESTRARADFSCDWLEDDLIALCGKGVDIVRRGPVTGAIERHDTLAGEIRARAGVDFGVTASLAAAGRRLVTIKRARHDILSIADAKPEIARQLLANRQLVCNPETLLEAMRGHVKQSSNEITTELMARRPGFAVQDMEARARFLLEQFALLKLSGDLDPEVEAILMDLFHERERMFRPPALAVHELSCRQSKWQAEIAGVAGIPFVFPNGVNATVTYEKVSEDEDPHYCGHFLNVNVSGIVAVAGAVVGSLEAAGIGANTVWGVSEIQKALAATDFDYSAGVMTSMRFKLKEDGVALMHSVRGITSTLGGSRKVPTPVSFIAGLAWNSNTADHLTIGSSCLDLLAPMMRMRYANPRFGGEQWWQDFSTLHRAELDAMYFKIADASEKTLETDLQRIVREVPSTGPLLDTLRNAATQFSDEATPQNRSLTNQAMAEFMLAYVKGGYAEKVSGNWTSSVRGQRAGRSEGGAASAQRDVRPTAPPPTPSLTRDAIAA</sequence>
<evidence type="ECO:0000313" key="3">
    <source>
        <dbReference type="Proteomes" id="UP000366065"/>
    </source>
</evidence>
<evidence type="ECO:0000256" key="1">
    <source>
        <dbReference type="SAM" id="MobiDB-lite"/>
    </source>
</evidence>
<feature type="compositionally biased region" description="Low complexity" evidence="1">
    <location>
        <begin position="758"/>
        <end position="773"/>
    </location>
</feature>
<comment type="caution">
    <text evidence="2">The sequence shown here is derived from an EMBL/GenBank/DDBJ whole genome shotgun (WGS) entry which is preliminary data.</text>
</comment>
<reference evidence="2 3" key="1">
    <citation type="submission" date="2019-08" db="EMBL/GenBank/DDBJ databases">
        <authorList>
            <person name="Peeters C."/>
        </authorList>
    </citation>
    <scope>NUCLEOTIDE SEQUENCE [LARGE SCALE GENOMIC DNA]</scope>
    <source>
        <strain evidence="2 3">LMG 20602</strain>
    </source>
</reference>
<keyword evidence="3" id="KW-1185">Reference proteome</keyword>
<dbReference type="Proteomes" id="UP000366065">
    <property type="component" value="Unassembled WGS sequence"/>
</dbReference>
<gene>
    <name evidence="2" type="ORF">PCA20602_01623</name>
</gene>
<organism evidence="2 3">
    <name type="scientific">Pandoraea capi</name>
    <dbReference type="NCBI Taxonomy" id="2508286"/>
    <lineage>
        <taxon>Bacteria</taxon>
        <taxon>Pseudomonadati</taxon>
        <taxon>Pseudomonadota</taxon>
        <taxon>Betaproteobacteria</taxon>
        <taxon>Burkholderiales</taxon>
        <taxon>Burkholderiaceae</taxon>
        <taxon>Pandoraea</taxon>
    </lineage>
</organism>
<feature type="compositionally biased region" description="Polar residues" evidence="1">
    <location>
        <begin position="15"/>
        <end position="29"/>
    </location>
</feature>
<accession>A0ABY6VW40</accession>